<evidence type="ECO:0000313" key="3">
    <source>
        <dbReference type="Proteomes" id="UP000239290"/>
    </source>
</evidence>
<dbReference type="Gene3D" id="3.90.1300.10">
    <property type="entry name" value="Amidase signature (AS) domain"/>
    <property type="match status" value="1"/>
</dbReference>
<sequence length="111" mass="11889">MRGSRLFTEHVPTVDATSVRRMKDAGAIPIGKTKDPEFSYWTETDNLVSGKTLNPYNVVRTSGGSSGGEAAAIATGMSPIGLGSDVAIAESIRKLGHVRARRRVMRPIMAM</sequence>
<accession>A0A2S8J761</accession>
<dbReference type="Pfam" id="PF01425">
    <property type="entry name" value="Amidase"/>
    <property type="match status" value="1"/>
</dbReference>
<comment type="caution">
    <text evidence="2">The sequence shown here is derived from an EMBL/GenBank/DDBJ whole genome shotgun (WGS) entry which is preliminary data.</text>
</comment>
<dbReference type="PANTHER" id="PTHR43372">
    <property type="entry name" value="FATTY-ACID AMIDE HYDROLASE"/>
    <property type="match status" value="1"/>
</dbReference>
<gene>
    <name evidence="2" type="ORF">C5613_22320</name>
</gene>
<evidence type="ECO:0000259" key="1">
    <source>
        <dbReference type="Pfam" id="PF01425"/>
    </source>
</evidence>
<dbReference type="Proteomes" id="UP000239290">
    <property type="component" value="Unassembled WGS sequence"/>
</dbReference>
<dbReference type="GO" id="GO:0012505">
    <property type="term" value="C:endomembrane system"/>
    <property type="evidence" value="ECO:0007669"/>
    <property type="project" value="TreeGrafter"/>
</dbReference>
<protein>
    <recommendedName>
        <fullName evidence="1">Amidase domain-containing protein</fullName>
    </recommendedName>
</protein>
<dbReference type="AlphaFoldDB" id="A0A2S8J761"/>
<dbReference type="PANTHER" id="PTHR43372:SF4">
    <property type="entry name" value="FATTY-ACID AMIDE HYDROLASE 2"/>
    <property type="match status" value="1"/>
</dbReference>
<dbReference type="EMBL" id="PUIO01000028">
    <property type="protein sequence ID" value="PQP22803.1"/>
    <property type="molecule type" value="Genomic_DNA"/>
</dbReference>
<dbReference type="InterPro" id="IPR052739">
    <property type="entry name" value="FAAH2"/>
</dbReference>
<dbReference type="InterPro" id="IPR036928">
    <property type="entry name" value="AS_sf"/>
</dbReference>
<name>A0A2S8J761_RHOOP</name>
<feature type="domain" description="Amidase" evidence="1">
    <location>
        <begin position="1"/>
        <end position="93"/>
    </location>
</feature>
<dbReference type="SUPFAM" id="SSF75304">
    <property type="entry name" value="Amidase signature (AS) enzymes"/>
    <property type="match status" value="1"/>
</dbReference>
<organism evidence="2 3">
    <name type="scientific">Rhodococcus opacus</name>
    <name type="common">Nocardia opaca</name>
    <dbReference type="NCBI Taxonomy" id="37919"/>
    <lineage>
        <taxon>Bacteria</taxon>
        <taxon>Bacillati</taxon>
        <taxon>Actinomycetota</taxon>
        <taxon>Actinomycetes</taxon>
        <taxon>Mycobacteriales</taxon>
        <taxon>Nocardiaceae</taxon>
        <taxon>Rhodococcus</taxon>
    </lineage>
</organism>
<reference evidence="3" key="1">
    <citation type="submission" date="2018-02" db="EMBL/GenBank/DDBJ databases">
        <title>Draft genome sequencing of Rhodococcus opacus KU647198.</title>
        <authorList>
            <person name="Zheng B.-X."/>
        </authorList>
    </citation>
    <scope>NUCLEOTIDE SEQUENCE [LARGE SCALE GENOMIC DNA]</scope>
    <source>
        <strain evidence="3">04-OD7</strain>
    </source>
</reference>
<evidence type="ECO:0000313" key="2">
    <source>
        <dbReference type="EMBL" id="PQP22803.1"/>
    </source>
</evidence>
<dbReference type="InterPro" id="IPR023631">
    <property type="entry name" value="Amidase_dom"/>
</dbReference>
<proteinExistence type="predicted"/>